<dbReference type="EMBL" id="FN647789">
    <property type="protein sequence ID" value="CBN79593.1"/>
    <property type="molecule type" value="Genomic_DNA"/>
</dbReference>
<protein>
    <submittedName>
        <fullName evidence="1">Uncharacterized protein</fullName>
    </submittedName>
</protein>
<dbReference type="AlphaFoldDB" id="D8LCT0"/>
<organism evidence="1 2">
    <name type="scientific">Ectocarpus siliculosus</name>
    <name type="common">Brown alga</name>
    <name type="synonym">Conferva siliculosa</name>
    <dbReference type="NCBI Taxonomy" id="2880"/>
    <lineage>
        <taxon>Eukaryota</taxon>
        <taxon>Sar</taxon>
        <taxon>Stramenopiles</taxon>
        <taxon>Ochrophyta</taxon>
        <taxon>PX clade</taxon>
        <taxon>Phaeophyceae</taxon>
        <taxon>Ectocarpales</taxon>
        <taxon>Ectocarpaceae</taxon>
        <taxon>Ectocarpus</taxon>
    </lineage>
</organism>
<evidence type="ECO:0000313" key="1">
    <source>
        <dbReference type="EMBL" id="CBN79593.1"/>
    </source>
</evidence>
<proteinExistence type="predicted"/>
<keyword evidence="2" id="KW-1185">Reference proteome</keyword>
<dbReference type="Proteomes" id="UP000002630">
    <property type="component" value="Linkage Group LG09"/>
</dbReference>
<accession>D8LCT0</accession>
<dbReference type="EMBL" id="FN649734">
    <property type="protein sequence ID" value="CBN79593.1"/>
    <property type="molecule type" value="Genomic_DNA"/>
</dbReference>
<name>D8LCT0_ECTSI</name>
<evidence type="ECO:0000313" key="2">
    <source>
        <dbReference type="Proteomes" id="UP000002630"/>
    </source>
</evidence>
<dbReference type="InParanoid" id="D8LCT0"/>
<reference evidence="1 2" key="1">
    <citation type="journal article" date="2010" name="Nature">
        <title>The Ectocarpus genome and the independent evolution of multicellularity in brown algae.</title>
        <authorList>
            <person name="Cock J.M."/>
            <person name="Sterck L."/>
            <person name="Rouze P."/>
            <person name="Scornet D."/>
            <person name="Allen A.E."/>
            <person name="Amoutzias G."/>
            <person name="Anthouard V."/>
            <person name="Artiguenave F."/>
            <person name="Aury J.M."/>
            <person name="Badger J.H."/>
            <person name="Beszteri B."/>
            <person name="Billiau K."/>
            <person name="Bonnet E."/>
            <person name="Bothwell J.H."/>
            <person name="Bowler C."/>
            <person name="Boyen C."/>
            <person name="Brownlee C."/>
            <person name="Carrano C.J."/>
            <person name="Charrier B."/>
            <person name="Cho G.Y."/>
            <person name="Coelho S.M."/>
            <person name="Collen J."/>
            <person name="Corre E."/>
            <person name="Da Silva C."/>
            <person name="Delage L."/>
            <person name="Delaroque N."/>
            <person name="Dittami S.M."/>
            <person name="Doulbeau S."/>
            <person name="Elias M."/>
            <person name="Farnham G."/>
            <person name="Gachon C.M."/>
            <person name="Gschloessl B."/>
            <person name="Heesch S."/>
            <person name="Jabbari K."/>
            <person name="Jubin C."/>
            <person name="Kawai H."/>
            <person name="Kimura K."/>
            <person name="Kloareg B."/>
            <person name="Kupper F.C."/>
            <person name="Lang D."/>
            <person name="Le Bail A."/>
            <person name="Leblanc C."/>
            <person name="Lerouge P."/>
            <person name="Lohr M."/>
            <person name="Lopez P.J."/>
            <person name="Martens C."/>
            <person name="Maumus F."/>
            <person name="Michel G."/>
            <person name="Miranda-Saavedra D."/>
            <person name="Morales J."/>
            <person name="Moreau H."/>
            <person name="Motomura T."/>
            <person name="Nagasato C."/>
            <person name="Napoli C.A."/>
            <person name="Nelson D.R."/>
            <person name="Nyvall-Collen P."/>
            <person name="Peters A.F."/>
            <person name="Pommier C."/>
            <person name="Potin P."/>
            <person name="Poulain J."/>
            <person name="Quesneville H."/>
            <person name="Read B."/>
            <person name="Rensing S.A."/>
            <person name="Ritter A."/>
            <person name="Rousvoal S."/>
            <person name="Samanta M."/>
            <person name="Samson G."/>
            <person name="Schroeder D.C."/>
            <person name="Segurens B."/>
            <person name="Strittmatter M."/>
            <person name="Tonon T."/>
            <person name="Tregear J.W."/>
            <person name="Valentin K."/>
            <person name="von Dassow P."/>
            <person name="Yamagishi T."/>
            <person name="Van de Peer Y."/>
            <person name="Wincker P."/>
        </authorList>
    </citation>
    <scope>NUCLEOTIDE SEQUENCE [LARGE SCALE GENOMIC DNA]</scope>
    <source>
        <strain evidence="2">Ec32 / CCAP1310/4</strain>
    </source>
</reference>
<gene>
    <name evidence="1" type="ORF">Esi_0011_0211</name>
</gene>
<sequence>MFIKIDSGDSSECLVGCTLLALDPFDTDLLVEWDDRSTCDDSAGCEVNTGDTLARWTGCGSFDASRCLWAASSGEDGSDDCTCSVCGSVNSYGSSYMSDYPTWTRIACYIADMEAIGFDASVCVAAVVDDGVMACVDEAYEIPTFEQFSCPSTYLTLATSSNCEFDGSLREAEEMFATIGTSAESDDVIGYDDDEDDYAVDDEMEGCFARFQAHSVCERFRTHERLFAPNAAGHHPILIEKPFSRIEEYTE</sequence>